<proteinExistence type="predicted"/>
<organism evidence="3 4">
    <name type="scientific">Microbulbifer variabilis</name>
    <dbReference type="NCBI Taxonomy" id="266805"/>
    <lineage>
        <taxon>Bacteria</taxon>
        <taxon>Pseudomonadati</taxon>
        <taxon>Pseudomonadota</taxon>
        <taxon>Gammaproteobacteria</taxon>
        <taxon>Cellvibrionales</taxon>
        <taxon>Microbulbiferaceae</taxon>
        <taxon>Microbulbifer</taxon>
    </lineage>
</organism>
<gene>
    <name evidence="3" type="ORF">MJO52_19985</name>
</gene>
<accession>A0ABY4VEM3</accession>
<dbReference type="Pfam" id="PF08291">
    <property type="entry name" value="Peptidase_M15_3"/>
    <property type="match status" value="1"/>
</dbReference>
<dbReference type="RefSeq" id="WP_252083713.1">
    <property type="nucleotide sequence ID" value="NZ_CP092418.1"/>
</dbReference>
<keyword evidence="1" id="KW-0472">Membrane</keyword>
<evidence type="ECO:0000256" key="1">
    <source>
        <dbReference type="SAM" id="Phobius"/>
    </source>
</evidence>
<keyword evidence="3" id="KW-0121">Carboxypeptidase</keyword>
<keyword evidence="1" id="KW-0812">Transmembrane</keyword>
<evidence type="ECO:0000259" key="2">
    <source>
        <dbReference type="Pfam" id="PF08291"/>
    </source>
</evidence>
<keyword evidence="1" id="KW-1133">Transmembrane helix</keyword>
<dbReference type="SUPFAM" id="SSF55166">
    <property type="entry name" value="Hedgehog/DD-peptidase"/>
    <property type="match status" value="1"/>
</dbReference>
<dbReference type="InterPro" id="IPR013230">
    <property type="entry name" value="Peptidase_M15A_C"/>
</dbReference>
<feature type="transmembrane region" description="Helical" evidence="1">
    <location>
        <begin position="23"/>
        <end position="48"/>
    </location>
</feature>
<dbReference type="GO" id="GO:0004180">
    <property type="term" value="F:carboxypeptidase activity"/>
    <property type="evidence" value="ECO:0007669"/>
    <property type="project" value="UniProtKB-KW"/>
</dbReference>
<evidence type="ECO:0000313" key="4">
    <source>
        <dbReference type="Proteomes" id="UP001055658"/>
    </source>
</evidence>
<dbReference type="EMBL" id="CP092418">
    <property type="protein sequence ID" value="USD21315.1"/>
    <property type="molecule type" value="Genomic_DNA"/>
</dbReference>
<name>A0ABY4VEM3_9GAMM</name>
<dbReference type="Gene3D" id="3.30.1380.10">
    <property type="match status" value="1"/>
</dbReference>
<feature type="domain" description="Peptidase M15A C-terminal" evidence="2">
    <location>
        <begin position="145"/>
        <end position="195"/>
    </location>
</feature>
<reference evidence="3" key="1">
    <citation type="submission" date="2022-02" db="EMBL/GenBank/DDBJ databases">
        <title>Coral-associated bacteria.</title>
        <authorList>
            <person name="Tang K."/>
            <person name="Wang X."/>
        </authorList>
    </citation>
    <scope>NUCLEOTIDE SEQUENCE</scope>
    <source>
        <strain evidence="3">SCSIO 43006</strain>
    </source>
</reference>
<sequence>MTEGNSFTRFRTLYPHRPPGRRINFLVVASLTLLLAAVLAALWLWLWLKSQEKPYVETRGYRIASEESFNHFLRNGENRTRVQALTDYLESQGVGEVTAVSNLLRQGREWLELEKPPFALPPQGEWANMVSTLKLLRDEIVPLIGPVAVISGFRSDSYNRELEHADKSRHRAFCALDLIPTSHISQGELAEELQALHARLGPESNFGLGLGKELLFHIDTCGYRTWQLVD</sequence>
<keyword evidence="3" id="KW-0645">Protease</keyword>
<keyword evidence="3" id="KW-0378">Hydrolase</keyword>
<evidence type="ECO:0000313" key="3">
    <source>
        <dbReference type="EMBL" id="USD21315.1"/>
    </source>
</evidence>
<protein>
    <submittedName>
        <fullName evidence="3">D-Ala-D-Ala carboxypeptidase family metallohydrolase</fullName>
    </submittedName>
</protein>
<dbReference type="InterPro" id="IPR009045">
    <property type="entry name" value="Zn_M74/Hedgehog-like"/>
</dbReference>
<dbReference type="Proteomes" id="UP001055658">
    <property type="component" value="Chromosome"/>
</dbReference>
<keyword evidence="4" id="KW-1185">Reference proteome</keyword>